<dbReference type="Pfam" id="PF13472">
    <property type="entry name" value="Lipase_GDSL_2"/>
    <property type="match status" value="1"/>
</dbReference>
<keyword evidence="2" id="KW-1133">Transmembrane helix</keyword>
<dbReference type="OrthoDB" id="468550at2"/>
<protein>
    <recommendedName>
        <fullName evidence="3">SGNH hydrolase-type esterase domain-containing protein</fullName>
    </recommendedName>
</protein>
<evidence type="ECO:0000313" key="5">
    <source>
        <dbReference type="Proteomes" id="UP000272474"/>
    </source>
</evidence>
<dbReference type="GO" id="GO:0004622">
    <property type="term" value="F:phosphatidylcholine lysophospholipase activity"/>
    <property type="evidence" value="ECO:0007669"/>
    <property type="project" value="TreeGrafter"/>
</dbReference>
<feature type="compositionally biased region" description="Low complexity" evidence="1">
    <location>
        <begin position="77"/>
        <end position="86"/>
    </location>
</feature>
<evidence type="ECO:0000256" key="1">
    <source>
        <dbReference type="SAM" id="MobiDB-lite"/>
    </source>
</evidence>
<feature type="domain" description="SGNH hydrolase-type esterase" evidence="3">
    <location>
        <begin position="168"/>
        <end position="340"/>
    </location>
</feature>
<evidence type="ECO:0000256" key="2">
    <source>
        <dbReference type="SAM" id="Phobius"/>
    </source>
</evidence>
<accession>A0A3A9YNH9</accession>
<feature type="compositionally biased region" description="Basic residues" evidence="1">
    <location>
        <begin position="87"/>
        <end position="97"/>
    </location>
</feature>
<dbReference type="InterPro" id="IPR013830">
    <property type="entry name" value="SGNH_hydro"/>
</dbReference>
<dbReference type="InterPro" id="IPR051532">
    <property type="entry name" value="Ester_Hydrolysis_Enzymes"/>
</dbReference>
<evidence type="ECO:0000259" key="3">
    <source>
        <dbReference type="Pfam" id="PF13472"/>
    </source>
</evidence>
<dbReference type="CDD" id="cd01833">
    <property type="entry name" value="XynB_like"/>
    <property type="match status" value="1"/>
</dbReference>
<gene>
    <name evidence="4" type="ORF">D7294_26905</name>
</gene>
<comment type="caution">
    <text evidence="4">The sequence shown here is derived from an EMBL/GenBank/DDBJ whole genome shotgun (WGS) entry which is preliminary data.</text>
</comment>
<dbReference type="SUPFAM" id="SSF52266">
    <property type="entry name" value="SGNH hydrolase"/>
    <property type="match status" value="1"/>
</dbReference>
<feature type="transmembrane region" description="Helical" evidence="2">
    <location>
        <begin position="132"/>
        <end position="153"/>
    </location>
</feature>
<keyword evidence="2" id="KW-0472">Membrane</keyword>
<name>A0A3A9YNH9_9ACTN</name>
<proteinExistence type="predicted"/>
<dbReference type="PANTHER" id="PTHR30383">
    <property type="entry name" value="THIOESTERASE 1/PROTEASE 1/LYSOPHOSPHOLIPASE L1"/>
    <property type="match status" value="1"/>
</dbReference>
<feature type="compositionally biased region" description="Basic residues" evidence="1">
    <location>
        <begin position="64"/>
        <end position="76"/>
    </location>
</feature>
<dbReference type="EMBL" id="RBAL01000022">
    <property type="protein sequence ID" value="RKN37781.1"/>
    <property type="molecule type" value="Genomic_DNA"/>
</dbReference>
<dbReference type="PANTHER" id="PTHR30383:SF5">
    <property type="entry name" value="SGNH HYDROLASE-TYPE ESTERASE DOMAIN-CONTAINING PROTEIN"/>
    <property type="match status" value="1"/>
</dbReference>
<evidence type="ECO:0000313" key="4">
    <source>
        <dbReference type="EMBL" id="RKN37781.1"/>
    </source>
</evidence>
<dbReference type="Gene3D" id="3.40.50.1110">
    <property type="entry name" value="SGNH hydrolase"/>
    <property type="match status" value="1"/>
</dbReference>
<keyword evidence="2" id="KW-0812">Transmembrane</keyword>
<reference evidence="4 5" key="1">
    <citation type="journal article" date="2014" name="Int. J. Syst. Evol. Microbiol.">
        <title>Streptomyces hoynatensis sp. nov., isolated from deep marine sediment.</title>
        <authorList>
            <person name="Veyisoglu A."/>
            <person name="Sahin N."/>
        </authorList>
    </citation>
    <scope>NUCLEOTIDE SEQUENCE [LARGE SCALE GENOMIC DNA]</scope>
    <source>
        <strain evidence="4 5">KCTC 29097</strain>
    </source>
</reference>
<feature type="compositionally biased region" description="Low complexity" evidence="1">
    <location>
        <begin position="53"/>
        <end position="63"/>
    </location>
</feature>
<dbReference type="Proteomes" id="UP000272474">
    <property type="component" value="Unassembled WGS sequence"/>
</dbReference>
<feature type="region of interest" description="Disordered" evidence="1">
    <location>
        <begin position="1"/>
        <end position="126"/>
    </location>
</feature>
<keyword evidence="5" id="KW-1185">Reference proteome</keyword>
<sequence>MEGRAGSCHGGDAPSARPDGRARPHRPGAPLADAVPPAGRPLGAPAVPVRPLSRAGRAGVPRAGRPRGRRTGRKAARAAATGPGSARSRRSRPRRAGGRPGPTPTKEPAVHTPTSHGRIPRSSPPARPIRRLLAGLIALAAALAAVIAGAGAARAAEPAAGPVRVMPLGDSITDGITVPGAYRIDLWQKFVAAGQEVDFVGSLSNGPSQLGDHDHEGHSGWTIAQIDANVTNWLATYDPDVILLHIGTNDMYGSDPAGAPARLSALIDHITAQSPDAELFVATIIPISFADSTVRTFNAQVPAIVQSKVDAGRHVHLVDMYRALTVADLADGVHPNATGYGKMATAWYDALLSVPGALDPGVAPPAAGPGATRSALARSGAAA</sequence>
<organism evidence="4 5">
    <name type="scientific">Streptomyces hoynatensis</name>
    <dbReference type="NCBI Taxonomy" id="1141874"/>
    <lineage>
        <taxon>Bacteria</taxon>
        <taxon>Bacillati</taxon>
        <taxon>Actinomycetota</taxon>
        <taxon>Actinomycetes</taxon>
        <taxon>Kitasatosporales</taxon>
        <taxon>Streptomycetaceae</taxon>
        <taxon>Streptomyces</taxon>
    </lineage>
</organism>
<dbReference type="AlphaFoldDB" id="A0A3A9YNH9"/>
<dbReference type="InterPro" id="IPR036514">
    <property type="entry name" value="SGNH_hydro_sf"/>
</dbReference>